<dbReference type="RefSeq" id="WP_124906213.1">
    <property type="nucleotide sequence ID" value="NZ_RQJP01000002.1"/>
</dbReference>
<comment type="caution">
    <text evidence="1">The sequence shown here is derived from an EMBL/GenBank/DDBJ whole genome shotgun (WGS) entry which is preliminary data.</text>
</comment>
<evidence type="ECO:0000313" key="2">
    <source>
        <dbReference type="Proteomes" id="UP000274271"/>
    </source>
</evidence>
<dbReference type="AlphaFoldDB" id="A0A3P1CNG0"/>
<accession>A0A3P1CNG0</accession>
<organism evidence="1 2">
    <name type="scientific">Larkinella knui</name>
    <dbReference type="NCBI Taxonomy" id="2025310"/>
    <lineage>
        <taxon>Bacteria</taxon>
        <taxon>Pseudomonadati</taxon>
        <taxon>Bacteroidota</taxon>
        <taxon>Cytophagia</taxon>
        <taxon>Cytophagales</taxon>
        <taxon>Spirosomataceae</taxon>
        <taxon>Larkinella</taxon>
    </lineage>
</organism>
<dbReference type="OrthoDB" id="959907at2"/>
<evidence type="ECO:0000313" key="1">
    <source>
        <dbReference type="EMBL" id="RRB14740.1"/>
    </source>
</evidence>
<reference evidence="1 2" key="1">
    <citation type="submission" date="2018-11" db="EMBL/GenBank/DDBJ databases">
        <authorList>
            <person name="Zhou Z."/>
            <person name="Wang G."/>
        </authorList>
    </citation>
    <scope>NUCLEOTIDE SEQUENCE [LARGE SCALE GENOMIC DNA]</scope>
    <source>
        <strain evidence="1 2">KCTC42998</strain>
    </source>
</reference>
<name>A0A3P1CNG0_9BACT</name>
<proteinExistence type="predicted"/>
<gene>
    <name evidence="1" type="ORF">EHT87_09220</name>
</gene>
<dbReference type="EMBL" id="RQJP01000002">
    <property type="protein sequence ID" value="RRB14740.1"/>
    <property type="molecule type" value="Genomic_DNA"/>
</dbReference>
<dbReference type="Proteomes" id="UP000274271">
    <property type="component" value="Unassembled WGS sequence"/>
</dbReference>
<sequence length="111" mass="12046">MAHREKIETMLEDTNTVLGGGSPSSTTAEGVNLTEDWIVILRTQPEWATVVPTLEQLRDALDADDLVAVQLLLKDLASQTAVVAQNATGGQRQALDQLVENLKDFSRAMAK</sequence>
<keyword evidence="2" id="KW-1185">Reference proteome</keyword>
<protein>
    <submittedName>
        <fullName evidence="1">Uncharacterized protein</fullName>
    </submittedName>
</protein>